<feature type="region of interest" description="Disordered" evidence="1">
    <location>
        <begin position="602"/>
        <end position="643"/>
    </location>
</feature>
<comment type="caution">
    <text evidence="2">The sequence shown here is derived from an EMBL/GenBank/DDBJ whole genome shotgun (WGS) entry which is preliminary data.</text>
</comment>
<dbReference type="InterPro" id="IPR029005">
    <property type="entry name" value="LIM-bd/SEUSS"/>
</dbReference>
<protein>
    <recommendedName>
        <fullName evidence="4">LIM-domain binding protein-domain-containing protein</fullName>
    </recommendedName>
</protein>
<dbReference type="PANTHER" id="PTHR10378">
    <property type="entry name" value="LIM DOMAIN-BINDING PROTEIN"/>
    <property type="match status" value="1"/>
</dbReference>
<dbReference type="Proteomes" id="UP001151582">
    <property type="component" value="Unassembled WGS sequence"/>
</dbReference>
<gene>
    <name evidence="2" type="ORF">H4R34_003053</name>
</gene>
<keyword evidence="3" id="KW-1185">Reference proteome</keyword>
<evidence type="ECO:0000256" key="1">
    <source>
        <dbReference type="SAM" id="MobiDB-lite"/>
    </source>
</evidence>
<evidence type="ECO:0000313" key="3">
    <source>
        <dbReference type="Proteomes" id="UP001151582"/>
    </source>
</evidence>
<feature type="compositionally biased region" description="Pro residues" evidence="1">
    <location>
        <begin position="284"/>
        <end position="298"/>
    </location>
</feature>
<accession>A0A9W8B1E4</accession>
<proteinExistence type="predicted"/>
<feature type="compositionally biased region" description="Low complexity" evidence="1">
    <location>
        <begin position="88"/>
        <end position="109"/>
    </location>
</feature>
<feature type="compositionally biased region" description="Low complexity" evidence="1">
    <location>
        <begin position="602"/>
        <end position="614"/>
    </location>
</feature>
<reference evidence="2" key="1">
    <citation type="submission" date="2022-07" db="EMBL/GenBank/DDBJ databases">
        <title>Phylogenomic reconstructions and comparative analyses of Kickxellomycotina fungi.</title>
        <authorList>
            <person name="Reynolds N.K."/>
            <person name="Stajich J.E."/>
            <person name="Barry K."/>
            <person name="Grigoriev I.V."/>
            <person name="Crous P."/>
            <person name="Smith M.E."/>
        </authorList>
    </citation>
    <scope>NUCLEOTIDE SEQUENCE</scope>
    <source>
        <strain evidence="2">RSA 567</strain>
    </source>
</reference>
<evidence type="ECO:0008006" key="4">
    <source>
        <dbReference type="Google" id="ProtNLM"/>
    </source>
</evidence>
<dbReference type="EMBL" id="JANBQB010000252">
    <property type="protein sequence ID" value="KAJ1978849.1"/>
    <property type="molecule type" value="Genomic_DNA"/>
</dbReference>
<evidence type="ECO:0000313" key="2">
    <source>
        <dbReference type="EMBL" id="KAJ1978849.1"/>
    </source>
</evidence>
<dbReference type="Pfam" id="PF01803">
    <property type="entry name" value="LIM_bind"/>
    <property type="match status" value="1"/>
</dbReference>
<dbReference type="AlphaFoldDB" id="A0A9W8B1E4"/>
<dbReference type="OrthoDB" id="774557at2759"/>
<organism evidence="2 3">
    <name type="scientific">Dimargaris verticillata</name>
    <dbReference type="NCBI Taxonomy" id="2761393"/>
    <lineage>
        <taxon>Eukaryota</taxon>
        <taxon>Fungi</taxon>
        <taxon>Fungi incertae sedis</taxon>
        <taxon>Zoopagomycota</taxon>
        <taxon>Kickxellomycotina</taxon>
        <taxon>Dimargaritomycetes</taxon>
        <taxon>Dimargaritales</taxon>
        <taxon>Dimargaritaceae</taxon>
        <taxon>Dimargaris</taxon>
    </lineage>
</organism>
<feature type="compositionally biased region" description="Polar residues" evidence="1">
    <location>
        <begin position="800"/>
        <end position="812"/>
    </location>
</feature>
<feature type="compositionally biased region" description="Pro residues" evidence="1">
    <location>
        <begin position="77"/>
        <end position="87"/>
    </location>
</feature>
<feature type="compositionally biased region" description="Polar residues" evidence="1">
    <location>
        <begin position="752"/>
        <end position="777"/>
    </location>
</feature>
<sequence length="832" mass="86921">MNNQPPHIPAQFVRQNPHHQLQTIHGLQQPMLANHPQAHMFLQQQLQAGQLFNPQTMSLNAFPGLHVPQAQGQQPGQPQPQQPPNGHQPPSQQQQQQHQQQQQGLLMSQHQPTTAANFINMMQNQSHAQLAQNQAHHPFALQAMANAHAHAQGRPGHQPTAINPTLSQHAAGLHGMPPQHPGMHALAYPMMGGVLQAQAQNPAAVSMAALNSMQAMVTAAGSTPAMPNANTIPMAKAPSTPSHHPVGAHAKVGNPPTPANAMAAARHTPGPPSAPQTARTQPTAPAPAPPVGQLPTAPPTTATVNAAAMGSTAEIGIVKVHQFITRCNKLSEKDPIESWQSLVANMFTDTCVFQYKLAYKENELSKPRDFQIPSHCIARYLYTLRQAGVFSQTLSLGNPVENVVHPYGRFLDAEGVSLVDVYKNGTRVVQDGRLSIMFSPQMKIELWQMQVEHHMELLPRVFLDTVRNSSYHPAGAPPKKSGGFKGGDKMGSNLSLVPDSPVGGYGLPDKVVRLLEVSDVTSTMQNLISYTLTNHSSPQHALQALAQQPAHGGLVGNPMNGIPYSALVNMGLNIGLNHAMLPTGETHGDQSQSANHVNGLAHASHASNGSSAALEATGAKDSPKPKKRSSSKNKQVGVGPLTVASTPMASPALSSAGVMSPISNSGTLSTSPSLLNGSAGSITTSMPPPDISKFGGVTGSLMASTLTQAMKKSPPSPGPGKKKVGSGGDGTTKTKRARTSNSSPRGRKPKVNNATATKLVNGTSPAAATMLSPTNGPLTPGPSPHINNGGNGPGAPAGMLTSSGLSMQGSPQANGQIMLLGQAGGLQIPPGQ</sequence>
<feature type="region of interest" description="Disordered" evidence="1">
    <location>
        <begin position="708"/>
        <end position="812"/>
    </location>
</feature>
<feature type="region of interest" description="Disordered" evidence="1">
    <location>
        <begin position="59"/>
        <end position="109"/>
    </location>
</feature>
<name>A0A9W8B1E4_9FUNG</name>
<feature type="region of interest" description="Disordered" evidence="1">
    <location>
        <begin position="235"/>
        <end position="301"/>
    </location>
</feature>